<evidence type="ECO:0000313" key="4">
    <source>
        <dbReference type="EMBL" id="CAD0002866.1"/>
    </source>
</evidence>
<dbReference type="SUPFAM" id="SSF63411">
    <property type="entry name" value="LuxS/MPP-like metallohydrolase"/>
    <property type="match status" value="2"/>
</dbReference>
<dbReference type="AlphaFoldDB" id="A0A6V6YTZ1"/>
<proteinExistence type="predicted"/>
<dbReference type="PANTHER" id="PTHR11851">
    <property type="entry name" value="METALLOPROTEASE"/>
    <property type="match status" value="1"/>
</dbReference>
<feature type="domain" description="Peptidase M16 N-terminal" evidence="2">
    <location>
        <begin position="71"/>
        <end position="164"/>
    </location>
</feature>
<keyword evidence="5" id="KW-1185">Reference proteome</keyword>
<sequence>MKKIHTILILLFLTGIMQAQDRPQPKPGNSPVVNIKKPQTFVLANGMKVLVVENHKLPRVSFNLTLDNAPFTEGNKKGVDELTSSLIGNGTKKTTKEAFNEEIDFYGANINFSSQGASASALSKYSGRILELLAEGALQPNFTQDEFDKEKAKMLEGLKADEKSVPAIAGRIVDLLAFGKNHPSGEFVSEETLKNVTLADVQNNYNTYFVPENAYLVIVGDIKFKETKTAVEKLFNGWKKQTAPKNTYPNPENISKLEIDFVDVPNAVQSEISLVNTVNLKMSDPDFFPAVIANQILGGDFNSYLNMNLREQHAWTYGASSNIGSGKYVSKFKASSAVRNAVTDSAVVEFVKEIKRIRTEKVSEDVLKNVKAGYIGRFVMQVEKPQTVARYALNIETEKLPADFYEKYIQTINNVTIDDINRVSNKYFQIDNMRIVIVGKGSEVLPGLEKLEIPISYFDKYGNPVDKPVTKKEAPAGITAKSIFDNYIKAIGGEKAVSAVKTLFMNGTTTIPQAPSPLSFVSKLDSRGKMMVSLSMGSMALMKQVVNEKGAYVEQQGQRKNLEGTDLAEMKANAAPFEELQLSKRADLTISGIEQINSNDAYSIKDGKTIYFYDVKSGLKVAETKIKEQSGQSTTQTTYFNDYKEVKGVKVPFNLIQNAGFELDIKMSDIKINEGVTEKDFL</sequence>
<keyword evidence="1" id="KW-0732">Signal</keyword>
<evidence type="ECO:0000313" key="5">
    <source>
        <dbReference type="Proteomes" id="UP000556700"/>
    </source>
</evidence>
<dbReference type="EMBL" id="CAIJDO010000097">
    <property type="protein sequence ID" value="CAD0002866.1"/>
    <property type="molecule type" value="Genomic_DNA"/>
</dbReference>
<protein>
    <submittedName>
        <fullName evidence="4">Peptidase M16</fullName>
    </submittedName>
</protein>
<feature type="domain" description="Peptidase M16 C-terminal" evidence="3">
    <location>
        <begin position="195"/>
        <end position="373"/>
    </location>
</feature>
<dbReference type="GO" id="GO:0046872">
    <property type="term" value="F:metal ion binding"/>
    <property type="evidence" value="ECO:0007669"/>
    <property type="project" value="InterPro"/>
</dbReference>
<dbReference type="InterPro" id="IPR007863">
    <property type="entry name" value="Peptidase_M16_C"/>
</dbReference>
<accession>A0A6V6YTZ1</accession>
<dbReference type="PANTHER" id="PTHR11851:SF224">
    <property type="entry name" value="PROCESSING PROTEASE"/>
    <property type="match status" value="1"/>
</dbReference>
<dbReference type="Pfam" id="PF00675">
    <property type="entry name" value="Peptidase_M16"/>
    <property type="match status" value="1"/>
</dbReference>
<dbReference type="RefSeq" id="WP_031454348.1">
    <property type="nucleotide sequence ID" value="NZ_CAIJDO010000097.1"/>
</dbReference>
<dbReference type="InterPro" id="IPR011765">
    <property type="entry name" value="Pept_M16_N"/>
</dbReference>
<evidence type="ECO:0000256" key="1">
    <source>
        <dbReference type="SAM" id="SignalP"/>
    </source>
</evidence>
<feature type="signal peptide" evidence="1">
    <location>
        <begin position="1"/>
        <end position="19"/>
    </location>
</feature>
<name>A0A6V6YTZ1_9FLAO</name>
<feature type="chain" id="PRO_5028003600" evidence="1">
    <location>
        <begin position="20"/>
        <end position="682"/>
    </location>
</feature>
<gene>
    <name evidence="4" type="ORF">FLACHUCJ7_01096</name>
</gene>
<dbReference type="Proteomes" id="UP000556700">
    <property type="component" value="Unassembled WGS sequence"/>
</dbReference>
<reference evidence="4 5" key="1">
    <citation type="submission" date="2020-06" db="EMBL/GenBank/DDBJ databases">
        <authorList>
            <person name="Criscuolo A."/>
        </authorList>
    </citation>
    <scope>NUCLEOTIDE SEQUENCE [LARGE SCALE GENOMIC DNA]</scope>
    <source>
        <strain evidence="5">CIP 110025</strain>
    </source>
</reference>
<dbReference type="Pfam" id="PF05193">
    <property type="entry name" value="Peptidase_M16_C"/>
    <property type="match status" value="1"/>
</dbReference>
<dbReference type="InterPro" id="IPR050361">
    <property type="entry name" value="MPP/UQCRC_Complex"/>
</dbReference>
<dbReference type="InterPro" id="IPR011249">
    <property type="entry name" value="Metalloenz_LuxS/M16"/>
</dbReference>
<evidence type="ECO:0000259" key="3">
    <source>
        <dbReference type="Pfam" id="PF05193"/>
    </source>
</evidence>
<organism evidence="4 5">
    <name type="scientific">Flavobacterium chungangense</name>
    <dbReference type="NCBI Taxonomy" id="554283"/>
    <lineage>
        <taxon>Bacteria</taxon>
        <taxon>Pseudomonadati</taxon>
        <taxon>Bacteroidota</taxon>
        <taxon>Flavobacteriia</taxon>
        <taxon>Flavobacteriales</taxon>
        <taxon>Flavobacteriaceae</taxon>
        <taxon>Flavobacterium</taxon>
    </lineage>
</organism>
<dbReference type="Gene3D" id="3.30.830.10">
    <property type="entry name" value="Metalloenzyme, LuxS/M16 peptidase-like"/>
    <property type="match status" value="2"/>
</dbReference>
<evidence type="ECO:0000259" key="2">
    <source>
        <dbReference type="Pfam" id="PF00675"/>
    </source>
</evidence>
<comment type="caution">
    <text evidence="4">The sequence shown here is derived from an EMBL/GenBank/DDBJ whole genome shotgun (WGS) entry which is preliminary data.</text>
</comment>